<protein>
    <submittedName>
        <fullName evidence="4">Nitronate monooxygenase</fullName>
    </submittedName>
</protein>
<dbReference type="CDD" id="cd04730">
    <property type="entry name" value="NPD_like"/>
    <property type="match status" value="1"/>
</dbReference>
<reference evidence="5" key="1">
    <citation type="submission" date="2016-12" db="EMBL/GenBank/DDBJ databases">
        <authorList>
            <person name="Varghese N."/>
            <person name="Submissions S."/>
        </authorList>
    </citation>
    <scope>NUCLEOTIDE SEQUENCE [LARGE SCALE GENOMIC DNA]</scope>
    <source>
        <strain evidence="5">DSM 45599</strain>
    </source>
</reference>
<dbReference type="Gene3D" id="3.20.20.70">
    <property type="entry name" value="Aldolase class I"/>
    <property type="match status" value="1"/>
</dbReference>
<dbReference type="InterPro" id="IPR013785">
    <property type="entry name" value="Aldolase_TIM"/>
</dbReference>
<evidence type="ECO:0000313" key="5">
    <source>
        <dbReference type="Proteomes" id="UP000185124"/>
    </source>
</evidence>
<dbReference type="AlphaFoldDB" id="A0A1N5VAJ6"/>
<keyword evidence="5" id="KW-1185">Reference proteome</keyword>
<evidence type="ECO:0000256" key="2">
    <source>
        <dbReference type="ARBA" id="ARBA00022643"/>
    </source>
</evidence>
<keyword evidence="3" id="KW-0560">Oxidoreductase</keyword>
<dbReference type="EMBL" id="FSQT01000001">
    <property type="protein sequence ID" value="SIM70171.1"/>
    <property type="molecule type" value="Genomic_DNA"/>
</dbReference>
<dbReference type="InterPro" id="IPR004136">
    <property type="entry name" value="NMO"/>
</dbReference>
<dbReference type="PANTHER" id="PTHR32332:SF20">
    <property type="entry name" value="2-NITROPROPANE DIOXYGENASE-LIKE PROTEIN"/>
    <property type="match status" value="1"/>
</dbReference>
<dbReference type="PANTHER" id="PTHR32332">
    <property type="entry name" value="2-NITROPROPANE DIOXYGENASE"/>
    <property type="match status" value="1"/>
</dbReference>
<accession>A0A1N5VAJ6</accession>
<name>A0A1N5VAJ6_9ACTN</name>
<gene>
    <name evidence="4" type="ORF">SAMN04489832_1504</name>
</gene>
<organism evidence="4 5">
    <name type="scientific">Micromonospora cremea</name>
    <dbReference type="NCBI Taxonomy" id="709881"/>
    <lineage>
        <taxon>Bacteria</taxon>
        <taxon>Bacillati</taxon>
        <taxon>Actinomycetota</taxon>
        <taxon>Actinomycetes</taxon>
        <taxon>Micromonosporales</taxon>
        <taxon>Micromonosporaceae</taxon>
        <taxon>Micromonospora</taxon>
    </lineage>
</organism>
<dbReference type="Pfam" id="PF03060">
    <property type="entry name" value="NMO"/>
    <property type="match status" value="2"/>
</dbReference>
<evidence type="ECO:0000256" key="1">
    <source>
        <dbReference type="ARBA" id="ARBA00022630"/>
    </source>
</evidence>
<dbReference type="Proteomes" id="UP000185124">
    <property type="component" value="Unassembled WGS sequence"/>
</dbReference>
<dbReference type="SUPFAM" id="SSF51412">
    <property type="entry name" value="Inosine monophosphate dehydrogenase (IMPDH)"/>
    <property type="match status" value="1"/>
</dbReference>
<dbReference type="STRING" id="709881.SAMN04489832_1504"/>
<evidence type="ECO:0000256" key="3">
    <source>
        <dbReference type="ARBA" id="ARBA00023002"/>
    </source>
</evidence>
<keyword evidence="1" id="KW-0285">Flavoprotein</keyword>
<dbReference type="GO" id="GO:0018580">
    <property type="term" value="F:nitronate monooxygenase activity"/>
    <property type="evidence" value="ECO:0007669"/>
    <property type="project" value="InterPro"/>
</dbReference>
<sequence>MTSRLRTALCDRLGIDVPVVQAPIGSAAAPELAAAVAEAGGLGMLASTWQSPERARLGIRHVRQRTSRPFGVNLVLDFPVMDTLAVCLDEAVPVISTFWGDPEPVSHRIRDAGALHMHAVGGVKEAVHAAGCGVDVIVAQGWEAGGHVRGTTTTMVLVPAVVDAVGPIPVMAAGGISDGRGLAAVLALGAQGAWLGTRFLATTDAFTHQLYRQRLVAATAEDTVHTYCFDGGWPDAAHRTLRNPTLQRWESAGSPPAPGRPDEGDVVAFDSAGQAHYRYEDLIPLPGMTGDLADMALYAGQSVELVRDVRPAGRLIHELTAQAVNVIEQMRGTTQTADGAP</sequence>
<keyword evidence="4" id="KW-0503">Monooxygenase</keyword>
<evidence type="ECO:0000313" key="4">
    <source>
        <dbReference type="EMBL" id="SIM70171.1"/>
    </source>
</evidence>
<proteinExistence type="predicted"/>
<dbReference type="OrthoDB" id="7165168at2"/>
<keyword evidence="2" id="KW-0288">FMN</keyword>